<dbReference type="AlphaFoldDB" id="A0A8J6Y3A2"/>
<dbReference type="Pfam" id="PF05114">
    <property type="entry name" value="MbnB_TglH_ChrH"/>
    <property type="match status" value="1"/>
</dbReference>
<dbReference type="SUPFAM" id="SSF51658">
    <property type="entry name" value="Xylose isomerase-like"/>
    <property type="match status" value="1"/>
</dbReference>
<dbReference type="InterPro" id="IPR036237">
    <property type="entry name" value="Xyl_isomerase-like_sf"/>
</dbReference>
<dbReference type="Proteomes" id="UP000598633">
    <property type="component" value="Unassembled WGS sequence"/>
</dbReference>
<protein>
    <recommendedName>
        <fullName evidence="1">UPF0276 protein IFJ97_00320</fullName>
    </recommendedName>
</protein>
<sequence>MQNNRWGLPDLGLGVGLRTTHYPHILSEKPEIGFFEILTENYLDTGGRPLFMLDQIAERYPTVMHGVSMSIGSTDPINFEYLAKVKALAERTGSLWVSDHICWTGVLGRNTHDLLPLPYTEESLAHSVERIKIVQDFIERPLVLENPSTYLEFADDDMKEWEFVARLAEEADCGLLFDVNNVYVSAYNHGYDPVAYIDAIPADRVCQYHLAGHTNKGTHIIDTHSDHVVDPVWELFGHTIRTVGLRATLLEWDADIPPFEVVHQEVLKAGDWRRQEVADVA</sequence>
<evidence type="ECO:0000313" key="2">
    <source>
        <dbReference type="EMBL" id="MBD3869788.1"/>
    </source>
</evidence>
<dbReference type="Gene3D" id="3.20.20.150">
    <property type="entry name" value="Divalent-metal-dependent TIM barrel enzymes"/>
    <property type="match status" value="1"/>
</dbReference>
<comment type="similarity">
    <text evidence="1">Belongs to the UPF0276 family.</text>
</comment>
<dbReference type="InterPro" id="IPR007801">
    <property type="entry name" value="MbnB/TglH/ChrH"/>
</dbReference>
<organism evidence="2 3">
    <name type="scientific">Candidatus Sulfomarinibacter kjeldsenii</name>
    <dbReference type="NCBI Taxonomy" id="2885994"/>
    <lineage>
        <taxon>Bacteria</taxon>
        <taxon>Pseudomonadati</taxon>
        <taxon>Acidobacteriota</taxon>
        <taxon>Thermoanaerobaculia</taxon>
        <taxon>Thermoanaerobaculales</taxon>
        <taxon>Candidatus Sulfomarinibacteraceae</taxon>
        <taxon>Candidatus Sulfomarinibacter</taxon>
    </lineage>
</organism>
<dbReference type="NCBIfam" id="NF003818">
    <property type="entry name" value="PRK05409.1"/>
    <property type="match status" value="1"/>
</dbReference>
<dbReference type="HAMAP" id="MF_00697">
    <property type="entry name" value="UPF0276"/>
    <property type="match status" value="1"/>
</dbReference>
<dbReference type="PANTHER" id="PTHR42194:SF1">
    <property type="entry name" value="UPF0276 PROTEIN HI_1600"/>
    <property type="match status" value="1"/>
</dbReference>
<name>A0A8J6Y3A2_9BACT</name>
<accession>A0A8J6Y3A2</accession>
<proteinExistence type="inferred from homology"/>
<dbReference type="EMBL" id="JACXWA010000006">
    <property type="protein sequence ID" value="MBD3869788.1"/>
    <property type="molecule type" value="Genomic_DNA"/>
</dbReference>
<gene>
    <name evidence="2" type="ORF">IFJ97_00320</name>
</gene>
<evidence type="ECO:0000256" key="1">
    <source>
        <dbReference type="HAMAP-Rule" id="MF_00697"/>
    </source>
</evidence>
<comment type="caution">
    <text evidence="2">The sequence shown here is derived from an EMBL/GenBank/DDBJ whole genome shotgun (WGS) entry which is preliminary data.</text>
</comment>
<evidence type="ECO:0000313" key="3">
    <source>
        <dbReference type="Proteomes" id="UP000598633"/>
    </source>
</evidence>
<reference evidence="2 3" key="1">
    <citation type="submission" date="2020-08" db="EMBL/GenBank/DDBJ databases">
        <title>Acidobacteriota in marine sediments use diverse sulfur dissimilation pathways.</title>
        <authorList>
            <person name="Wasmund K."/>
        </authorList>
    </citation>
    <scope>NUCLEOTIDE SEQUENCE [LARGE SCALE GENOMIC DNA]</scope>
    <source>
        <strain evidence="2">MAG AM3-A</strain>
    </source>
</reference>
<dbReference type="PANTHER" id="PTHR42194">
    <property type="entry name" value="UPF0276 PROTEIN HI_1600"/>
    <property type="match status" value="1"/>
</dbReference>